<dbReference type="Proteomes" id="UP001153365">
    <property type="component" value="Unassembled WGS sequence"/>
</dbReference>
<evidence type="ECO:0000259" key="2">
    <source>
        <dbReference type="PROSITE" id="PS50848"/>
    </source>
</evidence>
<feature type="compositionally biased region" description="Polar residues" evidence="1">
    <location>
        <begin position="71"/>
        <end position="82"/>
    </location>
</feature>
<feature type="compositionally biased region" description="Polar residues" evidence="1">
    <location>
        <begin position="977"/>
        <end position="994"/>
    </location>
</feature>
<dbReference type="GO" id="GO:0005737">
    <property type="term" value="C:cytoplasm"/>
    <property type="evidence" value="ECO:0007669"/>
    <property type="project" value="UniProtKB-ARBA"/>
</dbReference>
<evidence type="ECO:0000313" key="3">
    <source>
        <dbReference type="EMBL" id="CAH7673923.1"/>
    </source>
</evidence>
<keyword evidence="4" id="KW-1185">Reference proteome</keyword>
<accession>A0AAV0AVA9</accession>
<dbReference type="PROSITE" id="PS50848">
    <property type="entry name" value="START"/>
    <property type="match status" value="1"/>
</dbReference>
<organism evidence="3 4">
    <name type="scientific">Phakopsora pachyrhizi</name>
    <name type="common">Asian soybean rust disease fungus</name>
    <dbReference type="NCBI Taxonomy" id="170000"/>
    <lineage>
        <taxon>Eukaryota</taxon>
        <taxon>Fungi</taxon>
        <taxon>Dikarya</taxon>
        <taxon>Basidiomycota</taxon>
        <taxon>Pucciniomycotina</taxon>
        <taxon>Pucciniomycetes</taxon>
        <taxon>Pucciniales</taxon>
        <taxon>Phakopsoraceae</taxon>
        <taxon>Phakopsora</taxon>
    </lineage>
</organism>
<dbReference type="Pfam" id="PF01852">
    <property type="entry name" value="START"/>
    <property type="match status" value="1"/>
</dbReference>
<feature type="compositionally biased region" description="Acidic residues" evidence="1">
    <location>
        <begin position="32"/>
        <end position="44"/>
    </location>
</feature>
<evidence type="ECO:0000256" key="1">
    <source>
        <dbReference type="SAM" id="MobiDB-lite"/>
    </source>
</evidence>
<feature type="compositionally biased region" description="Polar residues" evidence="1">
    <location>
        <begin position="419"/>
        <end position="431"/>
    </location>
</feature>
<reference evidence="3" key="1">
    <citation type="submission" date="2022-06" db="EMBL/GenBank/DDBJ databases">
        <authorList>
            <consortium name="SYNGENTA / RWTH Aachen University"/>
        </authorList>
    </citation>
    <scope>NUCLEOTIDE SEQUENCE</scope>
</reference>
<proteinExistence type="predicted"/>
<gene>
    <name evidence="3" type="ORF">PPACK8108_LOCUS8817</name>
</gene>
<dbReference type="InterPro" id="IPR023393">
    <property type="entry name" value="START-like_dom_sf"/>
</dbReference>
<protein>
    <recommendedName>
        <fullName evidence="2">START domain-containing protein</fullName>
    </recommendedName>
</protein>
<dbReference type="GO" id="GO:0008289">
    <property type="term" value="F:lipid binding"/>
    <property type="evidence" value="ECO:0007669"/>
    <property type="project" value="InterPro"/>
</dbReference>
<feature type="domain" description="START" evidence="2">
    <location>
        <begin position="118"/>
        <end position="298"/>
    </location>
</feature>
<dbReference type="Gene3D" id="3.30.530.20">
    <property type="match status" value="1"/>
</dbReference>
<dbReference type="InterPro" id="IPR002913">
    <property type="entry name" value="START_lipid-bd_dom"/>
</dbReference>
<feature type="region of interest" description="Disordered" evidence="1">
    <location>
        <begin position="317"/>
        <end position="338"/>
    </location>
</feature>
<feature type="region of interest" description="Disordered" evidence="1">
    <location>
        <begin position="977"/>
        <end position="1012"/>
    </location>
</feature>
<evidence type="ECO:0000313" key="4">
    <source>
        <dbReference type="Proteomes" id="UP001153365"/>
    </source>
</evidence>
<name>A0AAV0AVA9_PHAPC</name>
<sequence>MVVSSRSTPGDRRVVLQLSQMPVSEYARSQYEEDSDFVLSEEEVGSASEQPNDDSIRPGVIKPVLEDSQPDGLNNQESISPTDENEKSIPLNALSASNSKFINHVDLVMEKVKALEADKDWSKVLKHRNGVEVFVQKHAKLVGKNKGVPIFKGVGLIKGYSTASVFGVIGSSKLWDEWYEDGNLVENLSDQVSLTYMCMKAAIGTRTRDLSLVEKVEALQDGSIYFCASSVNTPRVPAVPGRVRANIALNAWVLEPTALPQGGVMGESGSVATKITYYLQVDVKTFVPEAISKRYLARRPLCITKIDTYLQKNGSPLQIEGINDSETRPRQGGARRSFSRGYLSIRQLDALKENLNQEGSSVANSSSTNLSQSLRSKRYLSTFGLSGSKSTSSKRRLSSSPSAPALHLPQPLRDKRRQSTGSKRGMSQTDASDYASGPESTCRSPLEDHSAPVHLAINETTTRWPALKDTLENFETCLKDSITNQKDWQVSINSTNLTKIWIKSKMNQKSEKDNPKGRLFQLPVVKSEAIISAVDEAGSPAVTKTQVLVTILSGLAQQVWDESLSGSSKLGVNSSGPQTLLLSDNGFDQSTYFSTMKSIYPHIRDEPTFLFDQAVVRKPHDQTEDSVQSKFMIIQHSVDDEAQLLESFQKFQDSKLPSAAMDLSSLKEIVESNYSSRISMAGWLIQTGASSDEIQVIHISSLWINLEDRNKRSRAGEIPPFLKNLIAFNIANRPHQLSEFIRLYGFCPGFVRWTAGDVEYLGEFEHTESSVEGYDRLAITMGEVEWRFNQKNQSKEGTYMNSNLKNSSPTTQICWFQWSDKMYPNGIDLKLEPAGVAQLRIVEGMQNTLQFNWINNNSQKTGSNFPMKITLKAKAIRDQKMGVKSEVFLNGNKVVDEVQTTSQHKINSYDSNKIRSKNFNGSTKTNGIDIGDKITNGSISNGFKGSDGQSSLDSILKTTQPNPKQLILSNQLPLRESSNSNKVTNQLQSKSTTKVKAKDKESKQAEKSTENIGIGNNSGVEGVIVGGRVVENNVMLIISKDLYFTKAQVLFLLMCVGLSYIYGKFG</sequence>
<dbReference type="EMBL" id="CALTRL010001848">
    <property type="protein sequence ID" value="CAH7673923.1"/>
    <property type="molecule type" value="Genomic_DNA"/>
</dbReference>
<dbReference type="AlphaFoldDB" id="A0AAV0AVA9"/>
<dbReference type="InterPro" id="IPR051213">
    <property type="entry name" value="START_lipid_transfer"/>
</dbReference>
<feature type="compositionally biased region" description="Basic and acidic residues" evidence="1">
    <location>
        <begin position="996"/>
        <end position="1009"/>
    </location>
</feature>
<dbReference type="CDD" id="cd00177">
    <property type="entry name" value="START"/>
    <property type="match status" value="1"/>
</dbReference>
<dbReference type="PANTHER" id="PTHR19308:SF14">
    <property type="entry name" value="START DOMAIN-CONTAINING PROTEIN"/>
    <property type="match status" value="1"/>
</dbReference>
<dbReference type="PANTHER" id="PTHR19308">
    <property type="entry name" value="PHOSPHATIDYLCHOLINE TRANSFER PROTEIN"/>
    <property type="match status" value="1"/>
</dbReference>
<feature type="region of interest" description="Disordered" evidence="1">
    <location>
        <begin position="384"/>
        <end position="447"/>
    </location>
</feature>
<feature type="region of interest" description="Disordered" evidence="1">
    <location>
        <begin position="27"/>
        <end position="86"/>
    </location>
</feature>
<dbReference type="SUPFAM" id="SSF55961">
    <property type="entry name" value="Bet v1-like"/>
    <property type="match status" value="1"/>
</dbReference>
<comment type="caution">
    <text evidence="3">The sequence shown here is derived from an EMBL/GenBank/DDBJ whole genome shotgun (WGS) entry which is preliminary data.</text>
</comment>